<keyword evidence="1" id="KW-1133">Transmembrane helix</keyword>
<organism evidence="2 3">
    <name type="scientific">Streptomyces cremeus</name>
    <dbReference type="NCBI Taxonomy" id="66881"/>
    <lineage>
        <taxon>Bacteria</taxon>
        <taxon>Bacillati</taxon>
        <taxon>Actinomycetota</taxon>
        <taxon>Actinomycetes</taxon>
        <taxon>Kitasatosporales</taxon>
        <taxon>Streptomycetaceae</taxon>
        <taxon>Streptomyces</taxon>
    </lineage>
</organism>
<gene>
    <name evidence="2" type="ORF">ACFFTU_18455</name>
</gene>
<evidence type="ECO:0000313" key="3">
    <source>
        <dbReference type="Proteomes" id="UP001589718"/>
    </source>
</evidence>
<keyword evidence="1" id="KW-0472">Membrane</keyword>
<dbReference type="RefSeq" id="WP_345228683.1">
    <property type="nucleotide sequence ID" value="NZ_BAAAXE010000015.1"/>
</dbReference>
<reference evidence="2 3" key="1">
    <citation type="submission" date="2024-09" db="EMBL/GenBank/DDBJ databases">
        <authorList>
            <person name="Sun Q."/>
            <person name="Mori K."/>
        </authorList>
    </citation>
    <scope>NUCLEOTIDE SEQUENCE [LARGE SCALE GENOMIC DNA]</scope>
    <source>
        <strain evidence="2 3">JCM 4362</strain>
    </source>
</reference>
<feature type="transmembrane region" description="Helical" evidence="1">
    <location>
        <begin position="7"/>
        <end position="26"/>
    </location>
</feature>
<dbReference type="EMBL" id="JBHMCR010000009">
    <property type="protein sequence ID" value="MFB9521930.1"/>
    <property type="molecule type" value="Genomic_DNA"/>
</dbReference>
<evidence type="ECO:0000256" key="1">
    <source>
        <dbReference type="SAM" id="Phobius"/>
    </source>
</evidence>
<protein>
    <submittedName>
        <fullName evidence="2">Uncharacterized protein</fullName>
    </submittedName>
</protein>
<dbReference type="Proteomes" id="UP001589718">
    <property type="component" value="Unassembled WGS sequence"/>
</dbReference>
<keyword evidence="1" id="KW-0812">Transmembrane</keyword>
<feature type="transmembrane region" description="Helical" evidence="1">
    <location>
        <begin position="32"/>
        <end position="52"/>
    </location>
</feature>
<keyword evidence="3" id="KW-1185">Reference proteome</keyword>
<accession>A0ABV5PFE2</accession>
<sequence length="72" mass="8306">MEPSKMLKLLGLTVLVYIGTVLYLHFGRDEGWGSALLIGLIVTPFSVAMMKFRDWYMERAARAGRRWRESRG</sequence>
<evidence type="ECO:0000313" key="2">
    <source>
        <dbReference type="EMBL" id="MFB9521930.1"/>
    </source>
</evidence>
<comment type="caution">
    <text evidence="2">The sequence shown here is derived from an EMBL/GenBank/DDBJ whole genome shotgun (WGS) entry which is preliminary data.</text>
</comment>
<proteinExistence type="predicted"/>
<name>A0ABV5PFE2_STRCM</name>